<dbReference type="InterPro" id="IPR009056">
    <property type="entry name" value="Cyt_c-like_dom"/>
</dbReference>
<dbReference type="SUPFAM" id="SSF46626">
    <property type="entry name" value="Cytochrome c"/>
    <property type="match status" value="1"/>
</dbReference>
<dbReference type="InterPro" id="IPR055557">
    <property type="entry name" value="DUF7133"/>
</dbReference>
<dbReference type="InterPro" id="IPR029010">
    <property type="entry name" value="ThuA-like"/>
</dbReference>
<dbReference type="Pfam" id="PF06283">
    <property type="entry name" value="ThuA"/>
    <property type="match status" value="1"/>
</dbReference>
<dbReference type="Gene3D" id="2.60.120.260">
    <property type="entry name" value="Galactose-binding domain-like"/>
    <property type="match status" value="1"/>
</dbReference>
<dbReference type="PANTHER" id="PTHR33546">
    <property type="entry name" value="LARGE, MULTIFUNCTIONAL SECRETED PROTEIN-RELATED"/>
    <property type="match status" value="1"/>
</dbReference>
<evidence type="ECO:0000256" key="4">
    <source>
        <dbReference type="PROSITE-ProRule" id="PRU00433"/>
    </source>
</evidence>
<name>A0ABT3G176_9BACT</name>
<evidence type="ECO:0000313" key="6">
    <source>
        <dbReference type="EMBL" id="MCW1913588.1"/>
    </source>
</evidence>
<dbReference type="RefSeq" id="WP_264513091.1">
    <property type="nucleotide sequence ID" value="NZ_JAPDDR010000004.1"/>
</dbReference>
<keyword evidence="3 4" id="KW-0408">Iron</keyword>
<reference evidence="6" key="1">
    <citation type="submission" date="2022-10" db="EMBL/GenBank/DDBJ databases">
        <title>Luteolibacter sp. GHJ8, whole genome shotgun sequencing project.</title>
        <authorList>
            <person name="Zhao G."/>
            <person name="Shen L."/>
        </authorList>
    </citation>
    <scope>NUCLEOTIDE SEQUENCE</scope>
    <source>
        <strain evidence="6">GHJ8</strain>
    </source>
</reference>
<dbReference type="Pfam" id="PF00034">
    <property type="entry name" value="Cytochrom_C"/>
    <property type="match status" value="1"/>
</dbReference>
<dbReference type="InterPro" id="IPR013428">
    <property type="entry name" value="Membrane-bound_put_N"/>
</dbReference>
<evidence type="ECO:0000256" key="1">
    <source>
        <dbReference type="ARBA" id="ARBA00022617"/>
    </source>
</evidence>
<dbReference type="SUPFAM" id="SSF50952">
    <property type="entry name" value="Soluble quinoprotein glucose dehydrogenase"/>
    <property type="match status" value="1"/>
</dbReference>
<evidence type="ECO:0000256" key="3">
    <source>
        <dbReference type="ARBA" id="ARBA00023004"/>
    </source>
</evidence>
<dbReference type="Gene3D" id="2.120.10.30">
    <property type="entry name" value="TolB, C-terminal domain"/>
    <property type="match status" value="1"/>
</dbReference>
<evidence type="ECO:0000313" key="7">
    <source>
        <dbReference type="Proteomes" id="UP001165653"/>
    </source>
</evidence>
<feature type="domain" description="Cytochrome c" evidence="5">
    <location>
        <begin position="1069"/>
        <end position="1158"/>
    </location>
</feature>
<dbReference type="InterPro" id="IPR029062">
    <property type="entry name" value="Class_I_gatase-like"/>
</dbReference>
<dbReference type="PANTHER" id="PTHR33546:SF1">
    <property type="entry name" value="LARGE, MULTIFUNCTIONAL SECRETED PROTEIN"/>
    <property type="match status" value="1"/>
</dbReference>
<dbReference type="Gene3D" id="1.10.760.10">
    <property type="entry name" value="Cytochrome c-like domain"/>
    <property type="match status" value="1"/>
</dbReference>
<dbReference type="NCBIfam" id="TIGR02604">
    <property type="entry name" value="Piru_Ver_Nterm"/>
    <property type="match status" value="1"/>
</dbReference>
<dbReference type="SUPFAM" id="SSF52317">
    <property type="entry name" value="Class I glutamine amidotransferase-like"/>
    <property type="match status" value="1"/>
</dbReference>
<dbReference type="Pfam" id="PF23500">
    <property type="entry name" value="DUF7133"/>
    <property type="match status" value="1"/>
</dbReference>
<sequence length="1191" mass="129162">MQALRLSLLLPLLALGALLAKPLIMPKPEARRLEVLFFGAPTKNGPHHDPVTRYRAIKKHLGVEGIDFTYMEDPAETFNPETLAKYDAVLMYANWEQNGPMPADQLKSLTDYVNNGGAFLPIHCASACYGGSPEFIKLVGGRFKEHQGGVFRVTNVNRSHPIMRGYKGFEAWDETYVHDNHGDDRVILEKRDQEPWSWVREQGKGRVFYTAAGHDHRVWDLPEFNEFIRNAIFWGVGPEKYKLLQNLKLPKLEEEKVELPGYLKRELITKAQKPISPEESMKLAQVPVGFELSLFAAEPDIVNPIFVNWDHKGRAFIIQTVDYPNNLHAGNLGNDKIIVAEDTNKDGQADKFTTFADKLSIPTSLVFANGGVICTNGSEMLFLKDTNGDDKADVREVLFSGFNMGDTHAGVSNLRYGHDNWIYATIGYSGFKGTVGGQQHEFSTGVFRFKPDASKLEFLQNSTNNTWGFGTTSDFDVMGSTANGNPSFYLTHHRSDYEAAGLRGPRTPAADDNPIFNPSSMDIRQVDQFDRYTAGAGHAFYTSERFPAAWREKTAFVTEGTGKLVGVFHVEREGAGYKATQLFNNLYNSADAWSGPVCAETGPDGAVWVCDWYNLIIQHNPTPSKQSSGLDAKNGKGNAYETPLRNDHFGRVYRIYPKGTPDDSNPGLDPAKGDTLIAALNHPNLFWRLHAQRLIVESGNKGAYAPKLAALVSSGGRDAAHAVYALAGLGALDEASVTSALTSNVRATIRAAITCAAPQQLRDTFVADNKIRVQDPRDLAEALVAMSRGESDPAYGKALFALLQAEDAKISSDTTLKDGWQIAANRQAAGVLLAAAAAGLGGSEADKVMPNLMPNPDFSEVSGGKPGSWTDHRFYGGDRNGVKLSVSPEGREGSTCLAISSAQNSDNGAAVTIPVKKRTRYKLSAWIKTKDLKAAGNGPGALLNIHGGERTNGVKGTTDWTQVSTEVDSGDRSELLIHCLFGGYGGATGTAYFDDVSLTEIPGGSGITGMVGQVASRFATTADAAAKQALADELAKIDTAYAKKLLAEMNAKPAAPVAAKEKKFKPDSEVHERGKAVYGLTCIACHQPEGQGVPAAFPPLDGSEWATGDPSVPIRVVIGGLQGPVKVAGKEFNSIMPPHVDLDDQKISDVLTFVRQSWSNDAAPVTPAQVKEIRAKYKDRTTPWTAAELGH</sequence>
<protein>
    <submittedName>
        <fullName evidence="6">ThuA domain-containing protein</fullName>
    </submittedName>
</protein>
<gene>
    <name evidence="6" type="ORF">OJ996_08380</name>
</gene>
<keyword evidence="7" id="KW-1185">Reference proteome</keyword>
<dbReference type="EMBL" id="JAPDDR010000004">
    <property type="protein sequence ID" value="MCW1913588.1"/>
    <property type="molecule type" value="Genomic_DNA"/>
</dbReference>
<proteinExistence type="predicted"/>
<dbReference type="InterPro" id="IPR011041">
    <property type="entry name" value="Quinoprot_gluc/sorb_DH_b-prop"/>
</dbReference>
<dbReference type="Proteomes" id="UP001165653">
    <property type="component" value="Unassembled WGS sequence"/>
</dbReference>
<dbReference type="Gene3D" id="3.40.50.880">
    <property type="match status" value="1"/>
</dbReference>
<dbReference type="InterPro" id="IPR008979">
    <property type="entry name" value="Galactose-bd-like_sf"/>
</dbReference>
<accession>A0ABT3G176</accession>
<dbReference type="InterPro" id="IPR011042">
    <property type="entry name" value="6-blade_b-propeller_TolB-like"/>
</dbReference>
<dbReference type="InterPro" id="IPR036909">
    <property type="entry name" value="Cyt_c-like_dom_sf"/>
</dbReference>
<evidence type="ECO:0000259" key="5">
    <source>
        <dbReference type="PROSITE" id="PS51007"/>
    </source>
</evidence>
<organism evidence="6 7">
    <name type="scientific">Luteolibacter rhizosphaerae</name>
    <dbReference type="NCBI Taxonomy" id="2989719"/>
    <lineage>
        <taxon>Bacteria</taxon>
        <taxon>Pseudomonadati</taxon>
        <taxon>Verrucomicrobiota</taxon>
        <taxon>Verrucomicrobiia</taxon>
        <taxon>Verrucomicrobiales</taxon>
        <taxon>Verrucomicrobiaceae</taxon>
        <taxon>Luteolibacter</taxon>
    </lineage>
</organism>
<evidence type="ECO:0000256" key="2">
    <source>
        <dbReference type="ARBA" id="ARBA00022723"/>
    </source>
</evidence>
<dbReference type="SUPFAM" id="SSF49785">
    <property type="entry name" value="Galactose-binding domain-like"/>
    <property type="match status" value="1"/>
</dbReference>
<keyword evidence="1 4" id="KW-0349">Heme</keyword>
<keyword evidence="2 4" id="KW-0479">Metal-binding</keyword>
<dbReference type="PROSITE" id="PS51007">
    <property type="entry name" value="CYTC"/>
    <property type="match status" value="1"/>
</dbReference>
<comment type="caution">
    <text evidence="6">The sequence shown here is derived from an EMBL/GenBank/DDBJ whole genome shotgun (WGS) entry which is preliminary data.</text>
</comment>